<evidence type="ECO:0000256" key="1">
    <source>
        <dbReference type="SAM" id="SignalP"/>
    </source>
</evidence>
<dbReference type="Proteomes" id="UP001216907">
    <property type="component" value="Unassembled WGS sequence"/>
</dbReference>
<protein>
    <submittedName>
        <fullName evidence="2">Uncharacterized protein</fullName>
    </submittedName>
</protein>
<gene>
    <name evidence="2" type="ORF">PZE19_07370</name>
</gene>
<name>A0ABT6F7M7_9BACT</name>
<sequence>MRLKTILLTAFLTSLSAATAQAQYWGAPGVVTVAPSPYAATVYGSPYGVVAPVSPVIVRRTPMVMAPGVTVVRPGWGYGPGYGMGYGPGYGMGYGRGYGMYGRGYGRGWRRW</sequence>
<keyword evidence="3" id="KW-1185">Reference proteome</keyword>
<proteinExistence type="predicted"/>
<keyword evidence="1" id="KW-0732">Signal</keyword>
<organism evidence="2 3">
    <name type="scientific">Paludisphaera mucosa</name>
    <dbReference type="NCBI Taxonomy" id="3030827"/>
    <lineage>
        <taxon>Bacteria</taxon>
        <taxon>Pseudomonadati</taxon>
        <taxon>Planctomycetota</taxon>
        <taxon>Planctomycetia</taxon>
        <taxon>Isosphaerales</taxon>
        <taxon>Isosphaeraceae</taxon>
        <taxon>Paludisphaera</taxon>
    </lineage>
</organism>
<comment type="caution">
    <text evidence="2">The sequence shown here is derived from an EMBL/GenBank/DDBJ whole genome shotgun (WGS) entry which is preliminary data.</text>
</comment>
<dbReference type="EMBL" id="JARRAG010000001">
    <property type="protein sequence ID" value="MDG3003582.1"/>
    <property type="molecule type" value="Genomic_DNA"/>
</dbReference>
<feature type="signal peptide" evidence="1">
    <location>
        <begin position="1"/>
        <end position="22"/>
    </location>
</feature>
<accession>A0ABT6F7M7</accession>
<feature type="chain" id="PRO_5047098690" evidence="1">
    <location>
        <begin position="23"/>
        <end position="112"/>
    </location>
</feature>
<dbReference type="RefSeq" id="WP_277859932.1">
    <property type="nucleotide sequence ID" value="NZ_JARRAG010000001.1"/>
</dbReference>
<reference evidence="2 3" key="1">
    <citation type="submission" date="2023-03" db="EMBL/GenBank/DDBJ databases">
        <title>Paludisphaera mucosa sp. nov. a novel planctomycete from northern fen.</title>
        <authorList>
            <person name="Ivanova A."/>
        </authorList>
    </citation>
    <scope>NUCLEOTIDE SEQUENCE [LARGE SCALE GENOMIC DNA]</scope>
    <source>
        <strain evidence="2 3">Pla2</strain>
    </source>
</reference>
<evidence type="ECO:0000313" key="3">
    <source>
        <dbReference type="Proteomes" id="UP001216907"/>
    </source>
</evidence>
<evidence type="ECO:0000313" key="2">
    <source>
        <dbReference type="EMBL" id="MDG3003582.1"/>
    </source>
</evidence>